<dbReference type="Pfam" id="PF00149">
    <property type="entry name" value="Metallophos"/>
    <property type="match status" value="1"/>
</dbReference>
<accession>A0ABW5CCI8</accession>
<name>A0ABW5CCI8_9PROT</name>
<feature type="domain" description="Calcineurin-like phosphoesterase" evidence="1">
    <location>
        <begin position="31"/>
        <end position="242"/>
    </location>
</feature>
<gene>
    <name evidence="2" type="ORF">ACFSNB_14415</name>
</gene>
<protein>
    <submittedName>
        <fullName evidence="2">Metallophosphoesterase</fullName>
    </submittedName>
</protein>
<comment type="caution">
    <text evidence="2">The sequence shown here is derived from an EMBL/GenBank/DDBJ whole genome shotgun (WGS) entry which is preliminary data.</text>
</comment>
<evidence type="ECO:0000259" key="1">
    <source>
        <dbReference type="Pfam" id="PF00149"/>
    </source>
</evidence>
<dbReference type="Proteomes" id="UP001597296">
    <property type="component" value="Unassembled WGS sequence"/>
</dbReference>
<sequence>MLLNSMSADADTSPPPATESNVFATLRGGGRIWALGAIRGQRARLRALHARLAAECKPGDQVIYLGDYLGHGPEVIETIDELLLFRRAFIARPGVGLDDIVYLRGIQEEMWQKLLQLQFAPNPAEVLRWMLSQGVGPSIAAYGGSIEEGLACARDGTLALTRWTAQLRQTMRQFDGHASLLTVLKHAAFTDDNLLLFCHAGLDPRRPPSGQGDAFWWGSSAFATLAEPYFGFKLVVRGADHRQGGVTVGAHVVTLDSNAGRGGPLTAACFGSDGNILQLVEA</sequence>
<keyword evidence="3" id="KW-1185">Reference proteome</keyword>
<evidence type="ECO:0000313" key="2">
    <source>
        <dbReference type="EMBL" id="MFD2235004.1"/>
    </source>
</evidence>
<dbReference type="SUPFAM" id="SSF56300">
    <property type="entry name" value="Metallo-dependent phosphatases"/>
    <property type="match status" value="1"/>
</dbReference>
<proteinExistence type="predicted"/>
<dbReference type="RefSeq" id="WP_377317775.1">
    <property type="nucleotide sequence ID" value="NZ_JBHUIY010000033.1"/>
</dbReference>
<dbReference type="InterPro" id="IPR029052">
    <property type="entry name" value="Metallo-depent_PP-like"/>
</dbReference>
<organism evidence="2 3">
    <name type="scientific">Phaeospirillum tilakii</name>
    <dbReference type="NCBI Taxonomy" id="741673"/>
    <lineage>
        <taxon>Bacteria</taxon>
        <taxon>Pseudomonadati</taxon>
        <taxon>Pseudomonadota</taxon>
        <taxon>Alphaproteobacteria</taxon>
        <taxon>Rhodospirillales</taxon>
        <taxon>Rhodospirillaceae</taxon>
        <taxon>Phaeospirillum</taxon>
    </lineage>
</organism>
<dbReference type="EMBL" id="JBHUIY010000033">
    <property type="protein sequence ID" value="MFD2235004.1"/>
    <property type="molecule type" value="Genomic_DNA"/>
</dbReference>
<dbReference type="InterPro" id="IPR004843">
    <property type="entry name" value="Calcineurin-like_PHP"/>
</dbReference>
<reference evidence="3" key="1">
    <citation type="journal article" date="2019" name="Int. J. Syst. Evol. Microbiol.">
        <title>The Global Catalogue of Microorganisms (GCM) 10K type strain sequencing project: providing services to taxonomists for standard genome sequencing and annotation.</title>
        <authorList>
            <consortium name="The Broad Institute Genomics Platform"/>
            <consortium name="The Broad Institute Genome Sequencing Center for Infectious Disease"/>
            <person name="Wu L."/>
            <person name="Ma J."/>
        </authorList>
    </citation>
    <scope>NUCLEOTIDE SEQUENCE [LARGE SCALE GENOMIC DNA]</scope>
    <source>
        <strain evidence="3">KCTC 15012</strain>
    </source>
</reference>
<evidence type="ECO:0000313" key="3">
    <source>
        <dbReference type="Proteomes" id="UP001597296"/>
    </source>
</evidence>
<dbReference type="Gene3D" id="3.60.21.10">
    <property type="match status" value="1"/>
</dbReference>